<keyword evidence="5" id="KW-0378">Hydrolase</keyword>
<dbReference type="AlphaFoldDB" id="A0A8H7I7U0"/>
<evidence type="ECO:0000256" key="1">
    <source>
        <dbReference type="ARBA" id="ARBA00008721"/>
    </source>
</evidence>
<keyword evidence="8" id="KW-1015">Disulfide bond</keyword>
<evidence type="ECO:0000256" key="9">
    <source>
        <dbReference type="SAM" id="SignalP"/>
    </source>
</evidence>
<comment type="caution">
    <text evidence="11">The sequence shown here is derived from an EMBL/GenBank/DDBJ whole genome shotgun (WGS) entry which is preliminary data.</text>
</comment>
<evidence type="ECO:0000256" key="2">
    <source>
        <dbReference type="ARBA" id="ARBA00022670"/>
    </source>
</evidence>
<dbReference type="InterPro" id="IPR008754">
    <property type="entry name" value="Peptidase_M43"/>
</dbReference>
<feature type="signal peptide" evidence="9">
    <location>
        <begin position="1"/>
        <end position="20"/>
    </location>
</feature>
<gene>
    <name evidence="11" type="ORF">RHS01_07239</name>
</gene>
<dbReference type="GO" id="GO:0046872">
    <property type="term" value="F:metal ion binding"/>
    <property type="evidence" value="ECO:0007669"/>
    <property type="project" value="UniProtKB-KW"/>
</dbReference>
<sequence>MVALSRFFIAALALATSSLALPSNATLSARDSDDLDSPCATDDPYVGLSEAEIAGITANPPLNIPETRTIKVDSAIVALNSQFIGSGFTFQRAQLKYTKNAEWFNEVDKNQLTLDMKNKLHTGTAKDLNIYTVSFTNSKRGGFATFPWKYTKEPKLDGVVMKWNTTPGGSLSNYNQGKILTHEVGHWAGLFHTFQGGCSEKGDEVSDTPAEETAATGCPVSRDTCKDIPGQDPIHNYMDYTYDRCKTDPFTAGQIKRMREMMQQHRASDVCTLHIFPFDFILCESFQFWYFV</sequence>
<keyword evidence="3" id="KW-0479">Metal-binding</keyword>
<comment type="similarity">
    <text evidence="1">Belongs to the peptidase M43B family.</text>
</comment>
<evidence type="ECO:0000256" key="4">
    <source>
        <dbReference type="ARBA" id="ARBA00022729"/>
    </source>
</evidence>
<evidence type="ECO:0000256" key="5">
    <source>
        <dbReference type="ARBA" id="ARBA00022801"/>
    </source>
</evidence>
<evidence type="ECO:0000256" key="8">
    <source>
        <dbReference type="ARBA" id="ARBA00023157"/>
    </source>
</evidence>
<keyword evidence="7" id="KW-0482">Metalloprotease</keyword>
<evidence type="ECO:0000313" key="11">
    <source>
        <dbReference type="EMBL" id="KAF8753016.1"/>
    </source>
</evidence>
<evidence type="ECO:0000256" key="7">
    <source>
        <dbReference type="ARBA" id="ARBA00023049"/>
    </source>
</evidence>
<dbReference type="Pfam" id="PF05572">
    <property type="entry name" value="Peptidase_M43"/>
    <property type="match status" value="1"/>
</dbReference>
<evidence type="ECO:0000313" key="12">
    <source>
        <dbReference type="Proteomes" id="UP000614334"/>
    </source>
</evidence>
<dbReference type="SUPFAM" id="SSF55486">
    <property type="entry name" value="Metalloproteases ('zincins'), catalytic domain"/>
    <property type="match status" value="1"/>
</dbReference>
<organism evidence="11 12">
    <name type="scientific">Rhizoctonia solani</name>
    <dbReference type="NCBI Taxonomy" id="456999"/>
    <lineage>
        <taxon>Eukaryota</taxon>
        <taxon>Fungi</taxon>
        <taxon>Dikarya</taxon>
        <taxon>Basidiomycota</taxon>
        <taxon>Agaricomycotina</taxon>
        <taxon>Agaricomycetes</taxon>
        <taxon>Cantharellales</taxon>
        <taxon>Ceratobasidiaceae</taxon>
        <taxon>Rhizoctonia</taxon>
    </lineage>
</organism>
<dbReference type="PANTHER" id="PTHR47466:SF1">
    <property type="entry name" value="METALLOPROTEASE MEP1 (AFU_ORTHOLOGUE AFUA_1G07730)-RELATED"/>
    <property type="match status" value="1"/>
</dbReference>
<evidence type="ECO:0000256" key="6">
    <source>
        <dbReference type="ARBA" id="ARBA00022833"/>
    </source>
</evidence>
<protein>
    <submittedName>
        <fullName evidence="11">Pregnancy-associated plasma protein-A</fullName>
    </submittedName>
</protein>
<dbReference type="Gene3D" id="3.40.390.10">
    <property type="entry name" value="Collagenase (Catalytic Domain)"/>
    <property type="match status" value="1"/>
</dbReference>
<feature type="domain" description="Peptidase M43 pregnancy-associated plasma-A" evidence="10">
    <location>
        <begin position="126"/>
        <end position="262"/>
    </location>
</feature>
<name>A0A8H7I7U0_9AGAM</name>
<evidence type="ECO:0000256" key="3">
    <source>
        <dbReference type="ARBA" id="ARBA00022723"/>
    </source>
</evidence>
<feature type="chain" id="PRO_5034136221" evidence="9">
    <location>
        <begin position="21"/>
        <end position="292"/>
    </location>
</feature>
<proteinExistence type="inferred from homology"/>
<accession>A0A8H7I7U0</accession>
<reference evidence="11" key="1">
    <citation type="submission" date="2020-09" db="EMBL/GenBank/DDBJ databases">
        <title>Comparative genome analyses of four rice-infecting Rhizoctonia solani isolates reveal extensive enrichment of homogalacturonan modification genes.</title>
        <authorList>
            <person name="Lee D.-Y."/>
            <person name="Jeon J."/>
            <person name="Kim K.-T."/>
            <person name="Cheong K."/>
            <person name="Song H."/>
            <person name="Choi G."/>
            <person name="Ko J."/>
            <person name="Opiyo S.O."/>
            <person name="Zuo S."/>
            <person name="Madhav S."/>
            <person name="Lee Y.-H."/>
            <person name="Wang G.-L."/>
        </authorList>
    </citation>
    <scope>NUCLEOTIDE SEQUENCE</scope>
    <source>
        <strain evidence="11">AG1-IA B2</strain>
    </source>
</reference>
<keyword evidence="2" id="KW-0645">Protease</keyword>
<keyword evidence="4 9" id="KW-0732">Signal</keyword>
<keyword evidence="6" id="KW-0862">Zinc</keyword>
<evidence type="ECO:0000259" key="10">
    <source>
        <dbReference type="Pfam" id="PF05572"/>
    </source>
</evidence>
<dbReference type="EMBL" id="JACYCF010000014">
    <property type="protein sequence ID" value="KAF8753016.1"/>
    <property type="molecule type" value="Genomic_DNA"/>
</dbReference>
<dbReference type="PANTHER" id="PTHR47466">
    <property type="match status" value="1"/>
</dbReference>
<dbReference type="Proteomes" id="UP000614334">
    <property type="component" value="Unassembled WGS sequence"/>
</dbReference>
<dbReference type="GO" id="GO:0006508">
    <property type="term" value="P:proteolysis"/>
    <property type="evidence" value="ECO:0007669"/>
    <property type="project" value="UniProtKB-KW"/>
</dbReference>
<dbReference type="InterPro" id="IPR024079">
    <property type="entry name" value="MetalloPept_cat_dom_sf"/>
</dbReference>
<dbReference type="GO" id="GO:0008237">
    <property type="term" value="F:metallopeptidase activity"/>
    <property type="evidence" value="ECO:0007669"/>
    <property type="project" value="UniProtKB-KW"/>
</dbReference>
<dbReference type="CDD" id="cd04275">
    <property type="entry name" value="ZnMc_pappalysin_like"/>
    <property type="match status" value="1"/>
</dbReference>